<evidence type="ECO:0000256" key="1">
    <source>
        <dbReference type="ARBA" id="ARBA00008226"/>
    </source>
</evidence>
<dbReference type="AlphaFoldDB" id="A0A3B0W3A8"/>
<evidence type="ECO:0000256" key="4">
    <source>
        <dbReference type="ARBA" id="ARBA00030619"/>
    </source>
</evidence>
<dbReference type="CDD" id="cd00773">
    <property type="entry name" value="HisRS-like_core"/>
    <property type="match status" value="1"/>
</dbReference>
<dbReference type="GO" id="GO:0004821">
    <property type="term" value="F:histidine-tRNA ligase activity"/>
    <property type="evidence" value="ECO:0007669"/>
    <property type="project" value="UniProtKB-EC"/>
</dbReference>
<dbReference type="SUPFAM" id="SSF55681">
    <property type="entry name" value="Class II aaRS and biotin synthetases"/>
    <property type="match status" value="1"/>
</dbReference>
<organism evidence="7">
    <name type="scientific">hydrothermal vent metagenome</name>
    <dbReference type="NCBI Taxonomy" id="652676"/>
    <lineage>
        <taxon>unclassified sequences</taxon>
        <taxon>metagenomes</taxon>
        <taxon>ecological metagenomes</taxon>
    </lineage>
</organism>
<comment type="similarity">
    <text evidence="1">Belongs to the class-II aminoacyl-tRNA synthetase family.</text>
</comment>
<keyword evidence="7" id="KW-0030">Aminoacyl-tRNA synthetase</keyword>
<dbReference type="InterPro" id="IPR045864">
    <property type="entry name" value="aa-tRNA-synth_II/BPL/LPL"/>
</dbReference>
<keyword evidence="3" id="KW-0547">Nucleotide-binding</keyword>
<dbReference type="Pfam" id="PF03129">
    <property type="entry name" value="HGTP_anticodon"/>
    <property type="match status" value="1"/>
</dbReference>
<dbReference type="Pfam" id="PF13393">
    <property type="entry name" value="tRNA-synt_His"/>
    <property type="match status" value="1"/>
</dbReference>
<dbReference type="SUPFAM" id="SSF52954">
    <property type="entry name" value="Class II aaRS ABD-related"/>
    <property type="match status" value="1"/>
</dbReference>
<dbReference type="NCBIfam" id="TIGR00442">
    <property type="entry name" value="hisS"/>
    <property type="match status" value="1"/>
</dbReference>
<dbReference type="InterPro" id="IPR004516">
    <property type="entry name" value="HisRS/HisZ"/>
</dbReference>
<dbReference type="PANTHER" id="PTHR43707">
    <property type="entry name" value="HISTIDYL-TRNA SYNTHETASE"/>
    <property type="match status" value="1"/>
</dbReference>
<dbReference type="InterPro" id="IPR015807">
    <property type="entry name" value="His-tRNA-ligase"/>
</dbReference>
<comment type="catalytic activity">
    <reaction evidence="5">
        <text>tRNA(His) + L-histidine + ATP = L-histidyl-tRNA(His) + AMP + diphosphate + H(+)</text>
        <dbReference type="Rhea" id="RHEA:17313"/>
        <dbReference type="Rhea" id="RHEA-COMP:9665"/>
        <dbReference type="Rhea" id="RHEA-COMP:9689"/>
        <dbReference type="ChEBI" id="CHEBI:15378"/>
        <dbReference type="ChEBI" id="CHEBI:30616"/>
        <dbReference type="ChEBI" id="CHEBI:33019"/>
        <dbReference type="ChEBI" id="CHEBI:57595"/>
        <dbReference type="ChEBI" id="CHEBI:78442"/>
        <dbReference type="ChEBI" id="CHEBI:78527"/>
        <dbReference type="ChEBI" id="CHEBI:456215"/>
        <dbReference type="EC" id="6.1.1.21"/>
    </reaction>
</comment>
<sequence length="421" mass="47159">MTTIQRAKGMQDVLPEDRHYWDMIIAKATELAQLYGFRRINLPILEYTDLYQRGVGEASDFFVQKEMFNVEESDGVSLTMRPEFTAGFMRAFIQNGMSSWPQPVKLYTIGPAFRRERQQAGRYRQHSQINCEILGEIDPAADVEVMMLAMNLYHVLGYKELTFQLNSTGCPTCKPAYIEKLTAYLANHLDKLADIDEERMKRNPLRVLDSKEKGMDELLADAPHIIDHLCDDCEEHFADLRGLLDGLDQSYSINYRLVRGIDYYTKTVFEVWAEGIGAQAAVCGGGRYDGLAEDIGGPSTPGVGFGSGIERIVLGMKEAGIEPPTLQQPTVLVAHFGGVTKEAAVQLTFKLRAGGIGTRLAFARNRRSMKSQMREANKHNIKTVLILGESEIEQQSVMVRPLDGGEQTLVKLVDVIDLLKK</sequence>
<proteinExistence type="inferred from homology"/>
<feature type="domain" description="Aminoacyl-transfer RNA synthetases class-II family profile" evidence="6">
    <location>
        <begin position="31"/>
        <end position="324"/>
    </location>
</feature>
<dbReference type="InterPro" id="IPR004154">
    <property type="entry name" value="Anticodon-bd"/>
</dbReference>
<name>A0A3B0W3A8_9ZZZZ</name>
<dbReference type="EC" id="6.1.1.21" evidence="2"/>
<evidence type="ECO:0000313" key="7">
    <source>
        <dbReference type="EMBL" id="VAW38084.1"/>
    </source>
</evidence>
<accession>A0A3B0W3A8</accession>
<reference evidence="7" key="1">
    <citation type="submission" date="2018-06" db="EMBL/GenBank/DDBJ databases">
        <authorList>
            <person name="Zhirakovskaya E."/>
        </authorList>
    </citation>
    <scope>NUCLEOTIDE SEQUENCE</scope>
</reference>
<dbReference type="InterPro" id="IPR036621">
    <property type="entry name" value="Anticodon-bd_dom_sf"/>
</dbReference>
<dbReference type="PANTHER" id="PTHR43707:SF1">
    <property type="entry name" value="HISTIDINE--TRNA LIGASE, MITOCHONDRIAL-RELATED"/>
    <property type="match status" value="1"/>
</dbReference>
<dbReference type="HAMAP" id="MF_00127">
    <property type="entry name" value="His_tRNA_synth"/>
    <property type="match status" value="1"/>
</dbReference>
<keyword evidence="7" id="KW-0436">Ligase</keyword>
<dbReference type="Gene3D" id="3.40.50.800">
    <property type="entry name" value="Anticodon-binding domain"/>
    <property type="match status" value="1"/>
</dbReference>
<dbReference type="PIRSF" id="PIRSF001549">
    <property type="entry name" value="His-tRNA_synth"/>
    <property type="match status" value="1"/>
</dbReference>
<evidence type="ECO:0000256" key="3">
    <source>
        <dbReference type="ARBA" id="ARBA00022741"/>
    </source>
</evidence>
<dbReference type="EMBL" id="UOEU01000694">
    <property type="protein sequence ID" value="VAW38084.1"/>
    <property type="molecule type" value="Genomic_DNA"/>
</dbReference>
<dbReference type="GO" id="GO:0005737">
    <property type="term" value="C:cytoplasm"/>
    <property type="evidence" value="ECO:0007669"/>
    <property type="project" value="InterPro"/>
</dbReference>
<evidence type="ECO:0000256" key="2">
    <source>
        <dbReference type="ARBA" id="ARBA00012815"/>
    </source>
</evidence>
<gene>
    <name evidence="7" type="ORF">MNBD_CHLOROFLEXI01-1891</name>
</gene>
<dbReference type="Gene3D" id="3.30.930.10">
    <property type="entry name" value="Bira Bifunctional Protein, Domain 2"/>
    <property type="match status" value="1"/>
</dbReference>
<protein>
    <recommendedName>
        <fullName evidence="2">histidine--tRNA ligase</fullName>
        <ecNumber evidence="2">6.1.1.21</ecNumber>
    </recommendedName>
    <alternativeName>
        <fullName evidence="4">Histidyl-tRNA synthetase</fullName>
    </alternativeName>
</protein>
<dbReference type="GO" id="GO:0005524">
    <property type="term" value="F:ATP binding"/>
    <property type="evidence" value="ECO:0007669"/>
    <property type="project" value="InterPro"/>
</dbReference>
<dbReference type="InterPro" id="IPR041715">
    <property type="entry name" value="HisRS-like_core"/>
</dbReference>
<evidence type="ECO:0000259" key="6">
    <source>
        <dbReference type="PROSITE" id="PS50862"/>
    </source>
</evidence>
<dbReference type="PROSITE" id="PS50862">
    <property type="entry name" value="AA_TRNA_LIGASE_II"/>
    <property type="match status" value="1"/>
</dbReference>
<dbReference type="GO" id="GO:0006427">
    <property type="term" value="P:histidyl-tRNA aminoacylation"/>
    <property type="evidence" value="ECO:0007669"/>
    <property type="project" value="InterPro"/>
</dbReference>
<dbReference type="InterPro" id="IPR006195">
    <property type="entry name" value="aa-tRNA-synth_II"/>
</dbReference>
<evidence type="ECO:0000256" key="5">
    <source>
        <dbReference type="ARBA" id="ARBA00047639"/>
    </source>
</evidence>